<proteinExistence type="inferred from homology"/>
<organism evidence="10 11">
    <name type="scientific">Candidatus Fimihabitans intestinipullorum</name>
    <dbReference type="NCBI Taxonomy" id="2840820"/>
    <lineage>
        <taxon>Bacteria</taxon>
        <taxon>Bacillati</taxon>
        <taxon>Mycoplasmatota</taxon>
        <taxon>Mycoplasmatota incertae sedis</taxon>
        <taxon>Candidatus Fimihabitans</taxon>
    </lineage>
</organism>
<gene>
    <name evidence="10" type="ORF">IAD49_04735</name>
</gene>
<protein>
    <submittedName>
        <fullName evidence="10">MgtC/SapB family protein</fullName>
    </submittedName>
</protein>
<dbReference type="EMBL" id="DVML01000025">
    <property type="protein sequence ID" value="HIU22868.1"/>
    <property type="molecule type" value="Genomic_DNA"/>
</dbReference>
<evidence type="ECO:0000256" key="1">
    <source>
        <dbReference type="ARBA" id="ARBA00004651"/>
    </source>
</evidence>
<dbReference type="Proteomes" id="UP000824087">
    <property type="component" value="Unassembled WGS sequence"/>
</dbReference>
<reference evidence="10" key="2">
    <citation type="journal article" date="2021" name="PeerJ">
        <title>Extensive microbial diversity within the chicken gut microbiome revealed by metagenomics and culture.</title>
        <authorList>
            <person name="Gilroy R."/>
            <person name="Ravi A."/>
            <person name="Getino M."/>
            <person name="Pursley I."/>
            <person name="Horton D.L."/>
            <person name="Alikhan N.F."/>
            <person name="Baker D."/>
            <person name="Gharbi K."/>
            <person name="Hall N."/>
            <person name="Watson M."/>
            <person name="Adriaenssens E.M."/>
            <person name="Foster-Nyarko E."/>
            <person name="Jarju S."/>
            <person name="Secka A."/>
            <person name="Antonio M."/>
            <person name="Oren A."/>
            <person name="Chaudhuri R.R."/>
            <person name="La Ragione R."/>
            <person name="Hildebrand F."/>
            <person name="Pallen M.J."/>
        </authorList>
    </citation>
    <scope>NUCLEOTIDE SEQUENCE</scope>
    <source>
        <strain evidence="10">CHK197-8231</strain>
    </source>
</reference>
<dbReference type="PRINTS" id="PR01837">
    <property type="entry name" value="MGTCSAPBPROT"/>
</dbReference>
<name>A0A9D1L4D7_9BACT</name>
<feature type="domain" description="MgtC-like C-terminal" evidence="9">
    <location>
        <begin position="141"/>
        <end position="217"/>
    </location>
</feature>
<dbReference type="PANTHER" id="PTHR33778">
    <property type="entry name" value="PROTEIN MGTC"/>
    <property type="match status" value="1"/>
</dbReference>
<sequence>MNEQDFLLRIITCFALSFCIGLERQWRRRTIGLRTNVLVSIGAFLFVATGIGSTGDVTRIPAQVVSGIGFLGAGVILRDGANIKGLNTAATLWCNAAIGVMTATGLLLEAAIGTVFILISNIALRFIGRKMMKKQVTKEEYTLKIVCVEEKEVILRALLLQLFNAEHITLTDLESRTIENEVVKIYATVHVVGGTNHTIEQLVNRISMEPGVTNIGWKKLEQKTKEEIEEEEEEN</sequence>
<keyword evidence="4 7" id="KW-0812">Transmembrane</keyword>
<keyword evidence="3" id="KW-1003">Cell membrane</keyword>
<dbReference type="Pfam" id="PF21770">
    <property type="entry name" value="MgtC_SapB_C"/>
    <property type="match status" value="1"/>
</dbReference>
<comment type="similarity">
    <text evidence="2">Belongs to the MgtC/SapB family.</text>
</comment>
<reference evidence="10" key="1">
    <citation type="submission" date="2020-10" db="EMBL/GenBank/DDBJ databases">
        <authorList>
            <person name="Gilroy R."/>
        </authorList>
    </citation>
    <scope>NUCLEOTIDE SEQUENCE</scope>
    <source>
        <strain evidence="10">CHK197-8231</strain>
    </source>
</reference>
<evidence type="ECO:0000256" key="4">
    <source>
        <dbReference type="ARBA" id="ARBA00022692"/>
    </source>
</evidence>
<evidence type="ECO:0000256" key="6">
    <source>
        <dbReference type="ARBA" id="ARBA00023136"/>
    </source>
</evidence>
<evidence type="ECO:0000256" key="2">
    <source>
        <dbReference type="ARBA" id="ARBA00009298"/>
    </source>
</evidence>
<dbReference type="Pfam" id="PF02308">
    <property type="entry name" value="MgtC"/>
    <property type="match status" value="1"/>
</dbReference>
<accession>A0A9D1L4D7</accession>
<evidence type="ECO:0000313" key="11">
    <source>
        <dbReference type="Proteomes" id="UP000824087"/>
    </source>
</evidence>
<evidence type="ECO:0000256" key="7">
    <source>
        <dbReference type="SAM" id="Phobius"/>
    </source>
</evidence>
<dbReference type="InterPro" id="IPR003416">
    <property type="entry name" value="MgtC/SapB/SrpB/YhiD_fam"/>
</dbReference>
<evidence type="ECO:0000313" key="10">
    <source>
        <dbReference type="EMBL" id="HIU22868.1"/>
    </source>
</evidence>
<dbReference type="PANTHER" id="PTHR33778:SF3">
    <property type="entry name" value="PROTEIN MGTC"/>
    <property type="match status" value="1"/>
</dbReference>
<evidence type="ECO:0000256" key="3">
    <source>
        <dbReference type="ARBA" id="ARBA00022475"/>
    </source>
</evidence>
<evidence type="ECO:0000259" key="9">
    <source>
        <dbReference type="Pfam" id="PF21770"/>
    </source>
</evidence>
<dbReference type="InterPro" id="IPR048640">
    <property type="entry name" value="MgtC-like_C"/>
</dbReference>
<evidence type="ECO:0000256" key="5">
    <source>
        <dbReference type="ARBA" id="ARBA00022989"/>
    </source>
</evidence>
<dbReference type="Gene3D" id="3.30.70.260">
    <property type="match status" value="1"/>
</dbReference>
<keyword evidence="5 7" id="KW-1133">Transmembrane helix</keyword>
<evidence type="ECO:0000259" key="8">
    <source>
        <dbReference type="Pfam" id="PF02308"/>
    </source>
</evidence>
<feature type="transmembrane region" description="Helical" evidence="7">
    <location>
        <begin position="110"/>
        <end position="128"/>
    </location>
</feature>
<dbReference type="AlphaFoldDB" id="A0A9D1L4D7"/>
<dbReference type="GO" id="GO:0005886">
    <property type="term" value="C:plasma membrane"/>
    <property type="evidence" value="ECO:0007669"/>
    <property type="project" value="UniProtKB-SubCell"/>
</dbReference>
<feature type="transmembrane region" description="Helical" evidence="7">
    <location>
        <begin position="6"/>
        <end position="23"/>
    </location>
</feature>
<feature type="domain" description="MgtC/SapB/SrpB/YhiD N-terminal" evidence="8">
    <location>
        <begin position="11"/>
        <end position="128"/>
    </location>
</feature>
<keyword evidence="6 7" id="KW-0472">Membrane</keyword>
<feature type="transmembrane region" description="Helical" evidence="7">
    <location>
        <begin position="35"/>
        <end position="54"/>
    </location>
</feature>
<dbReference type="InterPro" id="IPR049177">
    <property type="entry name" value="MgtC_SapB_SrpB_YhiD_N"/>
</dbReference>
<comment type="subcellular location">
    <subcellularLocation>
        <location evidence="1">Cell membrane</location>
        <topology evidence="1">Multi-pass membrane protein</topology>
    </subcellularLocation>
</comment>
<comment type="caution">
    <text evidence="10">The sequence shown here is derived from an EMBL/GenBank/DDBJ whole genome shotgun (WGS) entry which is preliminary data.</text>
</comment>